<dbReference type="Gene3D" id="2.30.30.830">
    <property type="match status" value="1"/>
</dbReference>
<gene>
    <name evidence="13" type="primary">gspC</name>
    <name evidence="13" type="ORF">EPA86_10610</name>
</gene>
<comment type="subcellular location">
    <subcellularLocation>
        <location evidence="1">Cell inner membrane</location>
    </subcellularLocation>
</comment>
<reference evidence="13 14" key="1">
    <citation type="submission" date="2019-01" db="EMBL/GenBank/DDBJ databases">
        <title>Litorilituus lipolytica sp. nov., isolated from intertidal sand of the Yellow Sea in China.</title>
        <authorList>
            <person name="Liu A."/>
        </authorList>
    </citation>
    <scope>NUCLEOTIDE SEQUENCE [LARGE SCALE GENOMIC DNA]</scope>
    <source>
        <strain evidence="13 14">RZ04</strain>
    </source>
</reference>
<keyword evidence="5" id="KW-0997">Cell inner membrane</keyword>
<evidence type="ECO:0000256" key="2">
    <source>
        <dbReference type="ARBA" id="ARBA00007986"/>
    </source>
</evidence>
<evidence type="ECO:0000256" key="4">
    <source>
        <dbReference type="ARBA" id="ARBA00022475"/>
    </source>
</evidence>
<evidence type="ECO:0000313" key="14">
    <source>
        <dbReference type="Proteomes" id="UP000315303"/>
    </source>
</evidence>
<dbReference type="EMBL" id="SAWY01000020">
    <property type="protein sequence ID" value="TPH15254.1"/>
    <property type="molecule type" value="Genomic_DNA"/>
</dbReference>
<keyword evidence="8 11" id="KW-1133">Transmembrane helix</keyword>
<evidence type="ECO:0000313" key="13">
    <source>
        <dbReference type="EMBL" id="TPH15254.1"/>
    </source>
</evidence>
<accession>A0A502KVV6</accession>
<sequence length="315" mass="34613">MTLPIDFTSYTALLTKLAQKKAARVAGVILLAYIAYVMANMTWLLMPQPNLPPSAKFVGKSKVAQSSKESFNLNELQALNLFGIFTEEEVQEIEVLAEDAPQTSLKLVLSGLVASDSKATAAAIIEHKGKQETYGIGDLIVGTRASLEKVLMDRVLIKRAGRLETLMLDGFDYKQPAYSVESKKRPERKPLPSPQQAKNKAKVIDQRTNKALQQQAKTLRNDLSDNPGSISDHLRIHPKRKNGKIVGYALRPGKKPEFFKLSGLKSGDVAVQMNGYDLTASSDAAKALTEMKQAKDVSLLVDRKGTLTEILFSIE</sequence>
<dbReference type="GO" id="GO:0015628">
    <property type="term" value="P:protein secretion by the type II secretion system"/>
    <property type="evidence" value="ECO:0007669"/>
    <property type="project" value="InterPro"/>
</dbReference>
<evidence type="ECO:0000256" key="5">
    <source>
        <dbReference type="ARBA" id="ARBA00022519"/>
    </source>
</evidence>
<dbReference type="OrthoDB" id="1491375at2"/>
<keyword evidence="7" id="KW-0653">Protein transport</keyword>
<evidence type="ECO:0000256" key="8">
    <source>
        <dbReference type="ARBA" id="ARBA00022989"/>
    </source>
</evidence>
<protein>
    <submittedName>
        <fullName evidence="13">Type II secretion system protein GspC</fullName>
    </submittedName>
</protein>
<keyword evidence="9 11" id="KW-0472">Membrane</keyword>
<dbReference type="InterPro" id="IPR001639">
    <property type="entry name" value="T2SS_protein-GspC"/>
</dbReference>
<keyword evidence="6 11" id="KW-0812">Transmembrane</keyword>
<dbReference type="Gene3D" id="2.30.42.10">
    <property type="match status" value="1"/>
</dbReference>
<feature type="transmembrane region" description="Helical" evidence="11">
    <location>
        <begin position="25"/>
        <end position="46"/>
    </location>
</feature>
<feature type="compositionally biased region" description="Basic and acidic residues" evidence="10">
    <location>
        <begin position="181"/>
        <end position="190"/>
    </location>
</feature>
<evidence type="ECO:0000256" key="9">
    <source>
        <dbReference type="ARBA" id="ARBA00023136"/>
    </source>
</evidence>
<dbReference type="InterPro" id="IPR024961">
    <property type="entry name" value="T2SS_GspC_N"/>
</dbReference>
<evidence type="ECO:0000256" key="11">
    <source>
        <dbReference type="SAM" id="Phobius"/>
    </source>
</evidence>
<feature type="region of interest" description="Disordered" evidence="10">
    <location>
        <begin position="179"/>
        <end position="203"/>
    </location>
</feature>
<keyword evidence="3" id="KW-0813">Transport</keyword>
<name>A0A502KVV6_9GAMM</name>
<evidence type="ECO:0000256" key="10">
    <source>
        <dbReference type="SAM" id="MobiDB-lite"/>
    </source>
</evidence>
<dbReference type="GO" id="GO:0005886">
    <property type="term" value="C:plasma membrane"/>
    <property type="evidence" value="ECO:0007669"/>
    <property type="project" value="UniProtKB-SubCell"/>
</dbReference>
<evidence type="ECO:0000256" key="1">
    <source>
        <dbReference type="ARBA" id="ARBA00004533"/>
    </source>
</evidence>
<evidence type="ECO:0000259" key="12">
    <source>
        <dbReference type="Pfam" id="PF11356"/>
    </source>
</evidence>
<organism evidence="13 14">
    <name type="scientific">Litorilituus lipolyticus</name>
    <dbReference type="NCBI Taxonomy" id="2491017"/>
    <lineage>
        <taxon>Bacteria</taxon>
        <taxon>Pseudomonadati</taxon>
        <taxon>Pseudomonadota</taxon>
        <taxon>Gammaproteobacteria</taxon>
        <taxon>Alteromonadales</taxon>
        <taxon>Colwelliaceae</taxon>
        <taxon>Litorilituus</taxon>
    </lineage>
</organism>
<keyword evidence="14" id="KW-1185">Reference proteome</keyword>
<dbReference type="Proteomes" id="UP000315303">
    <property type="component" value="Unassembled WGS sequence"/>
</dbReference>
<comment type="caution">
    <text evidence="13">The sequence shown here is derived from an EMBL/GenBank/DDBJ whole genome shotgun (WGS) entry which is preliminary data.</text>
</comment>
<evidence type="ECO:0000256" key="7">
    <source>
        <dbReference type="ARBA" id="ARBA00022927"/>
    </source>
</evidence>
<dbReference type="RefSeq" id="WP_140603408.1">
    <property type="nucleotide sequence ID" value="NZ_SAWY01000020.1"/>
</dbReference>
<dbReference type="GO" id="GO:0015627">
    <property type="term" value="C:type II protein secretion system complex"/>
    <property type="evidence" value="ECO:0007669"/>
    <property type="project" value="InterPro"/>
</dbReference>
<comment type="similarity">
    <text evidence="2">Belongs to the GSP C family.</text>
</comment>
<feature type="domain" description="Type II secretion system protein GspC N-terminal" evidence="12">
    <location>
        <begin position="29"/>
        <end position="168"/>
    </location>
</feature>
<dbReference type="NCBIfam" id="TIGR01713">
    <property type="entry name" value="typeII_sec_gspC"/>
    <property type="match status" value="1"/>
</dbReference>
<dbReference type="AlphaFoldDB" id="A0A502KVV6"/>
<evidence type="ECO:0000256" key="6">
    <source>
        <dbReference type="ARBA" id="ARBA00022692"/>
    </source>
</evidence>
<proteinExistence type="inferred from homology"/>
<evidence type="ECO:0000256" key="3">
    <source>
        <dbReference type="ARBA" id="ARBA00022448"/>
    </source>
</evidence>
<dbReference type="SUPFAM" id="SSF50156">
    <property type="entry name" value="PDZ domain-like"/>
    <property type="match status" value="1"/>
</dbReference>
<keyword evidence="4" id="KW-1003">Cell membrane</keyword>
<dbReference type="Pfam" id="PF11356">
    <property type="entry name" value="T2SSC"/>
    <property type="match status" value="1"/>
</dbReference>
<dbReference type="InterPro" id="IPR036034">
    <property type="entry name" value="PDZ_sf"/>
</dbReference>